<feature type="region of interest" description="Disordered" evidence="1">
    <location>
        <begin position="95"/>
        <end position="151"/>
    </location>
</feature>
<feature type="compositionally biased region" description="Low complexity" evidence="1">
    <location>
        <begin position="124"/>
        <end position="139"/>
    </location>
</feature>
<name>A0ABP5B987_9MICO</name>
<proteinExistence type="predicted"/>
<evidence type="ECO:0000313" key="2">
    <source>
        <dbReference type="EMBL" id="GAA1932425.1"/>
    </source>
</evidence>
<sequence>MQTDARLHRDLAERMREHVVQLASHAGALLLLGDAAPLGELCASLRPVLAAARIPSPIAKQSARPSVVRATRNGCHVIPIAPAATIVASQALPTEMRAQRRAPRTTAPTMAKARATKGGPASGATNRSRAVSAATTATVGPGNRRAARRARADAAASARLADAAAGGVRVHAAIATVPPTWIRKARATGRYSVSPGGGRNRGSLSIA</sequence>
<evidence type="ECO:0000313" key="3">
    <source>
        <dbReference type="Proteomes" id="UP001501343"/>
    </source>
</evidence>
<organism evidence="2 3">
    <name type="scientific">Microbacterium aoyamense</name>
    <dbReference type="NCBI Taxonomy" id="344166"/>
    <lineage>
        <taxon>Bacteria</taxon>
        <taxon>Bacillati</taxon>
        <taxon>Actinomycetota</taxon>
        <taxon>Actinomycetes</taxon>
        <taxon>Micrococcales</taxon>
        <taxon>Microbacteriaceae</taxon>
        <taxon>Microbacterium</taxon>
    </lineage>
</organism>
<dbReference type="Proteomes" id="UP001501343">
    <property type="component" value="Unassembled WGS sequence"/>
</dbReference>
<keyword evidence="3" id="KW-1185">Reference proteome</keyword>
<accession>A0ABP5B987</accession>
<protein>
    <submittedName>
        <fullName evidence="2">Uncharacterized protein</fullName>
    </submittedName>
</protein>
<evidence type="ECO:0000256" key="1">
    <source>
        <dbReference type="SAM" id="MobiDB-lite"/>
    </source>
</evidence>
<feature type="compositionally biased region" description="Low complexity" evidence="1">
    <location>
        <begin position="104"/>
        <end position="117"/>
    </location>
</feature>
<gene>
    <name evidence="2" type="ORF">GCM10009775_25570</name>
</gene>
<reference evidence="3" key="1">
    <citation type="journal article" date="2019" name="Int. J. Syst. Evol. Microbiol.">
        <title>The Global Catalogue of Microorganisms (GCM) 10K type strain sequencing project: providing services to taxonomists for standard genome sequencing and annotation.</title>
        <authorList>
            <consortium name="The Broad Institute Genomics Platform"/>
            <consortium name="The Broad Institute Genome Sequencing Center for Infectious Disease"/>
            <person name="Wu L."/>
            <person name="Ma J."/>
        </authorList>
    </citation>
    <scope>NUCLEOTIDE SEQUENCE [LARGE SCALE GENOMIC DNA]</scope>
    <source>
        <strain evidence="3">JCM 14900</strain>
    </source>
</reference>
<comment type="caution">
    <text evidence="2">The sequence shown here is derived from an EMBL/GenBank/DDBJ whole genome shotgun (WGS) entry which is preliminary data.</text>
</comment>
<dbReference type="EMBL" id="BAAAOF010000005">
    <property type="protein sequence ID" value="GAA1932425.1"/>
    <property type="molecule type" value="Genomic_DNA"/>
</dbReference>